<evidence type="ECO:0000313" key="4">
    <source>
        <dbReference type="Proteomes" id="UP000770661"/>
    </source>
</evidence>
<dbReference type="InterPro" id="IPR012314">
    <property type="entry name" value="Pept_M12B_GON-ADAMTSs"/>
</dbReference>
<dbReference type="GO" id="GO:0008270">
    <property type="term" value="F:zinc ion binding"/>
    <property type="evidence" value="ECO:0007669"/>
    <property type="project" value="InterPro"/>
</dbReference>
<reference evidence="3" key="1">
    <citation type="submission" date="2020-07" db="EMBL/GenBank/DDBJ databases">
        <title>The High-quality genome of the commercially important snow crab, Chionoecetes opilio.</title>
        <authorList>
            <person name="Jeong J.-H."/>
            <person name="Ryu S."/>
        </authorList>
    </citation>
    <scope>NUCLEOTIDE SEQUENCE</scope>
    <source>
        <strain evidence="3">MADBK_172401_WGS</strain>
        <tissue evidence="3">Digestive gland</tissue>
    </source>
</reference>
<evidence type="ECO:0000259" key="2">
    <source>
        <dbReference type="PROSITE" id="PS51046"/>
    </source>
</evidence>
<dbReference type="OrthoDB" id="5855429at2759"/>
<keyword evidence="1" id="KW-0479">Metal-binding</keyword>
<sequence>MSIYCLGMAGSQEDPLEYLTLPAGEEGNFAEMYDKTLIQPNTCPHGGERRRECECVKDRSSHRGYTVFHKIRLNTTTLLVDTSDFTHARALGGQLVRYGEAGDCFSMAKCPMGEFSINLTGTLLSVSVSTQWQTKGSYADHQIRRLDDNQRVLGRCGGYCGSCLPHPAAGLRLSVARLH</sequence>
<name>A0A8J4YH12_CHIOP</name>
<dbReference type="Pfam" id="PF08685">
    <property type="entry name" value="GON"/>
    <property type="match status" value="1"/>
</dbReference>
<dbReference type="GO" id="GO:0004222">
    <property type="term" value="F:metalloendopeptidase activity"/>
    <property type="evidence" value="ECO:0007669"/>
    <property type="project" value="InterPro"/>
</dbReference>
<organism evidence="3 4">
    <name type="scientific">Chionoecetes opilio</name>
    <name type="common">Atlantic snow crab</name>
    <name type="synonym">Cancer opilio</name>
    <dbReference type="NCBI Taxonomy" id="41210"/>
    <lineage>
        <taxon>Eukaryota</taxon>
        <taxon>Metazoa</taxon>
        <taxon>Ecdysozoa</taxon>
        <taxon>Arthropoda</taxon>
        <taxon>Crustacea</taxon>
        <taxon>Multicrustacea</taxon>
        <taxon>Malacostraca</taxon>
        <taxon>Eumalacostraca</taxon>
        <taxon>Eucarida</taxon>
        <taxon>Decapoda</taxon>
        <taxon>Pleocyemata</taxon>
        <taxon>Brachyura</taxon>
        <taxon>Eubrachyura</taxon>
        <taxon>Majoidea</taxon>
        <taxon>Majidae</taxon>
        <taxon>Chionoecetes</taxon>
    </lineage>
</organism>
<accession>A0A8J4YH12</accession>
<dbReference type="Proteomes" id="UP000770661">
    <property type="component" value="Unassembled WGS sequence"/>
</dbReference>
<protein>
    <submittedName>
        <fullName evidence="3">A disintegrin and metalloproteinase with thrombospondin motifs 20</fullName>
    </submittedName>
</protein>
<evidence type="ECO:0000313" key="3">
    <source>
        <dbReference type="EMBL" id="KAG0723456.1"/>
    </source>
</evidence>
<keyword evidence="4" id="KW-1185">Reference proteome</keyword>
<gene>
    <name evidence="3" type="primary">ADAMTS20</name>
    <name evidence="3" type="ORF">GWK47_005489</name>
</gene>
<proteinExistence type="predicted"/>
<comment type="caution">
    <text evidence="3">The sequence shown here is derived from an EMBL/GenBank/DDBJ whole genome shotgun (WGS) entry which is preliminary data.</text>
</comment>
<dbReference type="AlphaFoldDB" id="A0A8J4YH12"/>
<evidence type="ECO:0000256" key="1">
    <source>
        <dbReference type="ARBA" id="ARBA00022723"/>
    </source>
</evidence>
<dbReference type="EMBL" id="JACEEZ010008237">
    <property type="protein sequence ID" value="KAG0723456.1"/>
    <property type="molecule type" value="Genomic_DNA"/>
</dbReference>
<feature type="domain" description="GON" evidence="2">
    <location>
        <begin position="1"/>
        <end position="176"/>
    </location>
</feature>
<dbReference type="PROSITE" id="PS51046">
    <property type="entry name" value="GON"/>
    <property type="match status" value="1"/>
</dbReference>